<accession>A0A0F4LR17</accession>
<organism evidence="1 2">
    <name type="scientific">Bombilactobacillus mellifer</name>
    <dbReference type="NCBI Taxonomy" id="1218492"/>
    <lineage>
        <taxon>Bacteria</taxon>
        <taxon>Bacillati</taxon>
        <taxon>Bacillota</taxon>
        <taxon>Bacilli</taxon>
        <taxon>Lactobacillales</taxon>
        <taxon>Lactobacillaceae</taxon>
        <taxon>Bombilactobacillus</taxon>
    </lineage>
</organism>
<dbReference type="Proteomes" id="UP000033558">
    <property type="component" value="Unassembled WGS sequence"/>
</dbReference>
<reference evidence="1 2" key="1">
    <citation type="submission" date="2015-01" db="EMBL/GenBank/DDBJ databases">
        <title>Comparative genomics of the lactic acid bacteria isolated from the honey bee gut.</title>
        <authorList>
            <person name="Ellegaard K.M."/>
            <person name="Tamarit D."/>
            <person name="Javelind E."/>
            <person name="Olofsson T."/>
            <person name="Andersson S.G."/>
            <person name="Vasquez A."/>
        </authorList>
    </citation>
    <scope>NUCLEOTIDE SEQUENCE [LARGE SCALE GENOMIC DNA]</scope>
    <source>
        <strain evidence="1 2">Bin4</strain>
    </source>
</reference>
<dbReference type="STRING" id="1218492.JG30_14380"/>
<dbReference type="PATRIC" id="fig|1218492.5.peg.1491"/>
<evidence type="ECO:0000313" key="1">
    <source>
        <dbReference type="EMBL" id="KJY60749.1"/>
    </source>
</evidence>
<dbReference type="HOGENOM" id="CLU_557579_0_0_9"/>
<keyword evidence="2" id="KW-1185">Reference proteome</keyword>
<dbReference type="EMBL" id="JXJQ01000010">
    <property type="protein sequence ID" value="KJY60749.1"/>
    <property type="molecule type" value="Genomic_DNA"/>
</dbReference>
<gene>
    <name evidence="1" type="ORF">JG30_14380</name>
</gene>
<evidence type="ECO:0008006" key="3">
    <source>
        <dbReference type="Google" id="ProtNLM"/>
    </source>
</evidence>
<dbReference type="OrthoDB" id="2266770at2"/>
<dbReference type="PROSITE" id="PS51257">
    <property type="entry name" value="PROKAR_LIPOPROTEIN"/>
    <property type="match status" value="1"/>
</dbReference>
<proteinExistence type="predicted"/>
<dbReference type="RefSeq" id="WP_046317556.1">
    <property type="nucleotide sequence ID" value="NZ_JBHSZT010000005.1"/>
</dbReference>
<dbReference type="AlphaFoldDB" id="A0A0F4LR17"/>
<protein>
    <recommendedName>
        <fullName evidence="3">Lipoprotein</fullName>
    </recommendedName>
</protein>
<sequence>MRKWGLLVVFILIWPMIGLLGCQRHQPANQQVTESDSSWYLYQVNHHNASNISRLKFYTDKTVSVQNIRFFSSKTGSNMLNSDFANPSFKLNADGKEIIINTAHPKMIIALKKSYQHQINGYTLRGYRVIYQGSNYQLGQVVRVNRAAVKKFQKQQTKHVAQQQNVSDRLGKKLMTHLQPVPAKAKATAQLGSQKISGGYNYQTIIHRSRAYGHLDINDQGHFTNTLYIRAPQDNPLAKTDNPVIWQQQTVSGYLRALYGKLYLQPLNQLIIKYYTAGQNPQNPVVKSLHLVTNSPKYGTNIKVARTRIERQSDKLLLFNEDLQVWNKNSSHGLALVPTSQKLAALNDQYQVLYQHYLTLKKNPIASNADLRQFVGAIAANNDSTIAGIGVNMNGNYSIDQKVADFQGVDKKGNKQPLMQYLVFIEPAVMQEKKSGWSVSTKAGNFLIFGVLQQKLYLLEQPDTDSLTTTWVPFRNFPLRLPTANITWN</sequence>
<evidence type="ECO:0000313" key="2">
    <source>
        <dbReference type="Proteomes" id="UP000033558"/>
    </source>
</evidence>
<comment type="caution">
    <text evidence="1">The sequence shown here is derived from an EMBL/GenBank/DDBJ whole genome shotgun (WGS) entry which is preliminary data.</text>
</comment>
<name>A0A0F4LR17_9LACO</name>